<dbReference type="OrthoDB" id="10264585at2759"/>
<keyword evidence="8" id="KW-0648">Protein biosynthesis</keyword>
<dbReference type="SUPFAM" id="SSF46589">
    <property type="entry name" value="tRNA-binding arm"/>
    <property type="match status" value="1"/>
</dbReference>
<evidence type="ECO:0000256" key="12">
    <source>
        <dbReference type="ARBA" id="ARBA00048823"/>
    </source>
</evidence>
<evidence type="ECO:0000313" key="18">
    <source>
        <dbReference type="RefSeq" id="XP_030763516.1"/>
    </source>
</evidence>
<feature type="binding site" evidence="14">
    <location>
        <begin position="391"/>
        <end position="394"/>
    </location>
    <ligand>
        <name>ATP</name>
        <dbReference type="ChEBI" id="CHEBI:30616"/>
    </ligand>
</feature>
<evidence type="ECO:0000256" key="9">
    <source>
        <dbReference type="ARBA" id="ARBA00023146"/>
    </source>
</evidence>
<dbReference type="AlphaFoldDB" id="A0A6J2YJQ9"/>
<keyword evidence="5 17" id="KW-0436">Ligase</keyword>
<evidence type="ECO:0000256" key="1">
    <source>
        <dbReference type="ARBA" id="ARBA00004496"/>
    </source>
</evidence>
<dbReference type="PROSITE" id="PS50862">
    <property type="entry name" value="AA_TRNA_LIGASE_II"/>
    <property type="match status" value="1"/>
</dbReference>
<dbReference type="InterPro" id="IPR045864">
    <property type="entry name" value="aa-tRNA-synth_II/BPL/LPL"/>
</dbReference>
<evidence type="ECO:0000256" key="7">
    <source>
        <dbReference type="ARBA" id="ARBA00022840"/>
    </source>
</evidence>
<dbReference type="Proteomes" id="UP000504635">
    <property type="component" value="Unplaced"/>
</dbReference>
<keyword evidence="9" id="KW-0030">Aminoacyl-tRNA synthetase</keyword>
<dbReference type="GO" id="GO:0005737">
    <property type="term" value="C:cytoplasm"/>
    <property type="evidence" value="ECO:0007669"/>
    <property type="project" value="UniProtKB-SubCell"/>
</dbReference>
<dbReference type="GO" id="GO:0006434">
    <property type="term" value="P:seryl-tRNA aminoacylation"/>
    <property type="evidence" value="ECO:0007669"/>
    <property type="project" value="InterPro"/>
</dbReference>
<evidence type="ECO:0000256" key="14">
    <source>
        <dbReference type="PIRSR" id="PIRSR001529-2"/>
    </source>
</evidence>
<dbReference type="InterPro" id="IPR042103">
    <property type="entry name" value="SerRS_1_N_sf"/>
</dbReference>
<dbReference type="Gene3D" id="3.30.930.10">
    <property type="entry name" value="Bira Bifunctional Protein, Domain 2"/>
    <property type="match status" value="1"/>
</dbReference>
<evidence type="ECO:0000313" key="16">
    <source>
        <dbReference type="Proteomes" id="UP000504635"/>
    </source>
</evidence>
<organism evidence="16 18">
    <name type="scientific">Sitophilus oryzae</name>
    <name type="common">Rice weevil</name>
    <name type="synonym">Curculio oryzae</name>
    <dbReference type="NCBI Taxonomy" id="7048"/>
    <lineage>
        <taxon>Eukaryota</taxon>
        <taxon>Metazoa</taxon>
        <taxon>Ecdysozoa</taxon>
        <taxon>Arthropoda</taxon>
        <taxon>Hexapoda</taxon>
        <taxon>Insecta</taxon>
        <taxon>Pterygota</taxon>
        <taxon>Neoptera</taxon>
        <taxon>Endopterygota</taxon>
        <taxon>Coleoptera</taxon>
        <taxon>Polyphaga</taxon>
        <taxon>Cucujiformia</taxon>
        <taxon>Curculionidae</taxon>
        <taxon>Dryophthorinae</taxon>
        <taxon>Sitophilus</taxon>
    </lineage>
</organism>
<feature type="binding site" evidence="13">
    <location>
        <position position="427"/>
    </location>
    <ligand>
        <name>L-serine</name>
        <dbReference type="ChEBI" id="CHEBI:33384"/>
    </ligand>
</feature>
<proteinExistence type="inferred from homology"/>
<dbReference type="GO" id="GO:0004828">
    <property type="term" value="F:serine-tRNA ligase activity"/>
    <property type="evidence" value="ECO:0007669"/>
    <property type="project" value="UniProtKB-EC"/>
</dbReference>
<comment type="similarity">
    <text evidence="2">Belongs to the class-II aminoacyl-tRNA synthetase family. Type-1 seryl-tRNA synthetase subfamily.</text>
</comment>
<dbReference type="Pfam" id="PF02403">
    <property type="entry name" value="Seryl_tRNA_N"/>
    <property type="match status" value="1"/>
</dbReference>
<dbReference type="SUPFAM" id="SSF55681">
    <property type="entry name" value="Class II aaRS and biotin synthetases"/>
    <property type="match status" value="1"/>
</dbReference>
<dbReference type="RefSeq" id="XP_030763516.1">
    <property type="nucleotide sequence ID" value="XM_030907656.1"/>
</dbReference>
<feature type="binding site" evidence="13">
    <location>
        <position position="302"/>
    </location>
    <ligand>
        <name>L-serine</name>
        <dbReference type="ChEBI" id="CHEBI:33384"/>
    </ligand>
</feature>
<keyword evidence="6" id="KW-0547">Nucleotide-binding</keyword>
<evidence type="ECO:0000313" key="17">
    <source>
        <dbReference type="RefSeq" id="XP_030763515.1"/>
    </source>
</evidence>
<name>A0A6J2YJQ9_SITOR</name>
<gene>
    <name evidence="17 18" type="primary">LOC115888080</name>
</gene>
<feature type="binding site" evidence="13">
    <location>
        <position position="271"/>
    </location>
    <ligand>
        <name>L-serine</name>
        <dbReference type="ChEBI" id="CHEBI:33384"/>
    </ligand>
</feature>
<evidence type="ECO:0000259" key="15">
    <source>
        <dbReference type="PROSITE" id="PS50862"/>
    </source>
</evidence>
<comment type="subcellular location">
    <subcellularLocation>
        <location evidence="1">Cytoplasm</location>
    </subcellularLocation>
</comment>
<reference evidence="17 18" key="1">
    <citation type="submission" date="2025-04" db="UniProtKB">
        <authorList>
            <consortium name="RefSeq"/>
        </authorList>
    </citation>
    <scope>IDENTIFICATION</scope>
    <source>
        <tissue evidence="17 18">Gonads</tissue>
    </source>
</reference>
<evidence type="ECO:0000256" key="10">
    <source>
        <dbReference type="ARBA" id="ARBA00031113"/>
    </source>
</evidence>
<dbReference type="InterPro" id="IPR010978">
    <property type="entry name" value="tRNA-bd_arm"/>
</dbReference>
<dbReference type="InterPro" id="IPR015866">
    <property type="entry name" value="Ser-tRNA-synth_1_N"/>
</dbReference>
<dbReference type="RefSeq" id="XP_030763515.1">
    <property type="nucleotide sequence ID" value="XM_030907655.1"/>
</dbReference>
<evidence type="ECO:0000256" key="6">
    <source>
        <dbReference type="ARBA" id="ARBA00022741"/>
    </source>
</evidence>
<keyword evidence="4" id="KW-0963">Cytoplasm</keyword>
<dbReference type="KEGG" id="soy:115888080"/>
<dbReference type="FunFam" id="3.30.930.10:FF:000027">
    <property type="entry name" value="Serine--tRNA ligase, cytoplasmic"/>
    <property type="match status" value="1"/>
</dbReference>
<dbReference type="NCBIfam" id="TIGR00414">
    <property type="entry name" value="serS"/>
    <property type="match status" value="1"/>
</dbReference>
<dbReference type="InterPro" id="IPR006195">
    <property type="entry name" value="aa-tRNA-synth_II"/>
</dbReference>
<accession>A0A6J2YJQ9</accession>
<keyword evidence="7 14" id="KW-0067">ATP-binding</keyword>
<evidence type="ECO:0000256" key="8">
    <source>
        <dbReference type="ARBA" id="ARBA00022917"/>
    </source>
</evidence>
<dbReference type="InterPro" id="IPR002317">
    <property type="entry name" value="Ser-tRNA-ligase_type_1"/>
</dbReference>
<sequence>MVLDLDLFRTDKGGDPNKIKEIQKKRYKDVGLVDTVVEKDTLWRQLRHKADNWNKLKNVCSKAIGEKMKKKEPQGDASQELPQDLISNLENLTIELLKPLTVNQIKKVRTLIDESVVKNDNDLLVAEKDRNFALKEIGNLLHESVPVDDNEDNNVVERTYGDYTLKKKYSHVDLICMIDGMDGERGTTVSGGRGYYLTGPAVFLEQALIQLALRTLLKKGYKPLYTPFFMRKDIMQEVAQLSQFDEELYKVIGKGENSEDKSVEEKYLIATSEQPIAAFHRDEWIPESALPIKYAGLSTCFRQEVGSHGRDTRGIFRVHQFEKVEQFCLTSPFDNKSWETMEEMITNAEEFCKALEIPYRIVNIVSGALNNAAAKKFDLEAWFPGSEAFRELVSCSNCLDYQARRLLVRYGQTKKMNATTDYVHMLNATMCATTRVICAILEVHQTETGIKIPAALKQFLPEEYSEFIPFVKPAPIDVEKEAKSKKQGKKKGQGEE</sequence>
<dbReference type="PIRSF" id="PIRSF001529">
    <property type="entry name" value="Ser-tRNA-synth_IIa"/>
    <property type="match status" value="1"/>
</dbReference>
<evidence type="ECO:0000256" key="4">
    <source>
        <dbReference type="ARBA" id="ARBA00022490"/>
    </source>
</evidence>
<dbReference type="Gene3D" id="1.10.287.40">
    <property type="entry name" value="Serine-tRNA synthetase, tRNA binding domain"/>
    <property type="match status" value="1"/>
</dbReference>
<dbReference type="InterPro" id="IPR033729">
    <property type="entry name" value="SerRS_core"/>
</dbReference>
<keyword evidence="16" id="KW-1185">Reference proteome</keyword>
<evidence type="ECO:0000256" key="11">
    <source>
        <dbReference type="ARBA" id="ARBA00047929"/>
    </source>
</evidence>
<comment type="catalytic activity">
    <reaction evidence="12">
        <text>tRNA(Ser) + L-serine + ATP = L-seryl-tRNA(Ser) + AMP + diphosphate + H(+)</text>
        <dbReference type="Rhea" id="RHEA:12292"/>
        <dbReference type="Rhea" id="RHEA-COMP:9669"/>
        <dbReference type="Rhea" id="RHEA-COMP:9703"/>
        <dbReference type="ChEBI" id="CHEBI:15378"/>
        <dbReference type="ChEBI" id="CHEBI:30616"/>
        <dbReference type="ChEBI" id="CHEBI:33019"/>
        <dbReference type="ChEBI" id="CHEBI:33384"/>
        <dbReference type="ChEBI" id="CHEBI:78442"/>
        <dbReference type="ChEBI" id="CHEBI:78533"/>
        <dbReference type="ChEBI" id="CHEBI:456215"/>
        <dbReference type="EC" id="6.1.1.11"/>
    </reaction>
</comment>
<protein>
    <recommendedName>
        <fullName evidence="3">serine--tRNA ligase</fullName>
        <ecNumber evidence="3">6.1.1.11</ecNumber>
    </recommendedName>
    <alternativeName>
        <fullName evidence="10">Seryl-tRNA synthetase</fullName>
    </alternativeName>
</protein>
<feature type="binding site" evidence="13">
    <location>
        <position position="325"/>
    </location>
    <ligand>
        <name>L-serine</name>
        <dbReference type="ChEBI" id="CHEBI:33384"/>
    </ligand>
</feature>
<feature type="domain" description="Aminoacyl-transfer RNA synthetases class-II family profile" evidence="15">
    <location>
        <begin position="204"/>
        <end position="461"/>
    </location>
</feature>
<evidence type="ECO:0000256" key="5">
    <source>
        <dbReference type="ARBA" id="ARBA00022598"/>
    </source>
</evidence>
<comment type="catalytic activity">
    <reaction evidence="11">
        <text>tRNA(Sec) + L-serine + ATP = L-seryl-tRNA(Sec) + AMP + diphosphate + H(+)</text>
        <dbReference type="Rhea" id="RHEA:42580"/>
        <dbReference type="Rhea" id="RHEA-COMP:9742"/>
        <dbReference type="Rhea" id="RHEA-COMP:10128"/>
        <dbReference type="ChEBI" id="CHEBI:15378"/>
        <dbReference type="ChEBI" id="CHEBI:30616"/>
        <dbReference type="ChEBI" id="CHEBI:33019"/>
        <dbReference type="ChEBI" id="CHEBI:33384"/>
        <dbReference type="ChEBI" id="CHEBI:78442"/>
        <dbReference type="ChEBI" id="CHEBI:78533"/>
        <dbReference type="ChEBI" id="CHEBI:456215"/>
        <dbReference type="EC" id="6.1.1.11"/>
    </reaction>
</comment>
<feature type="binding site" evidence="14">
    <location>
        <begin position="302"/>
        <end position="304"/>
    </location>
    <ligand>
        <name>ATP</name>
        <dbReference type="ChEBI" id="CHEBI:30616"/>
    </ligand>
</feature>
<dbReference type="GO" id="GO:0005524">
    <property type="term" value="F:ATP binding"/>
    <property type="evidence" value="ECO:0007669"/>
    <property type="project" value="UniProtKB-KW"/>
</dbReference>
<dbReference type="PANTHER" id="PTHR11778">
    <property type="entry name" value="SERYL-TRNA SYNTHETASE"/>
    <property type="match status" value="1"/>
</dbReference>
<evidence type="ECO:0000256" key="13">
    <source>
        <dbReference type="PIRSR" id="PIRSR001529-1"/>
    </source>
</evidence>
<dbReference type="EC" id="6.1.1.11" evidence="3"/>
<dbReference type="GeneID" id="115888080"/>
<dbReference type="PRINTS" id="PR00981">
    <property type="entry name" value="TRNASYNTHSER"/>
</dbReference>
<dbReference type="Pfam" id="PF00587">
    <property type="entry name" value="tRNA-synt_2b"/>
    <property type="match status" value="1"/>
</dbReference>
<feature type="site" description="Important for serine binding" evidence="13">
    <location>
        <position position="429"/>
    </location>
</feature>
<dbReference type="FunFam" id="1.10.287.40:FF:000002">
    <property type="entry name" value="Serine--tRNA ligase, cytoplasmic"/>
    <property type="match status" value="1"/>
</dbReference>
<dbReference type="CDD" id="cd00770">
    <property type="entry name" value="SerRS_core"/>
    <property type="match status" value="1"/>
</dbReference>
<dbReference type="InterPro" id="IPR002314">
    <property type="entry name" value="aa-tRNA-synt_IIb"/>
</dbReference>
<evidence type="ECO:0000256" key="3">
    <source>
        <dbReference type="ARBA" id="ARBA00012840"/>
    </source>
</evidence>
<feature type="binding site" evidence="14">
    <location>
        <begin position="318"/>
        <end position="321"/>
    </location>
    <ligand>
        <name>ATP</name>
        <dbReference type="ChEBI" id="CHEBI:30616"/>
    </ligand>
</feature>
<evidence type="ECO:0000256" key="2">
    <source>
        <dbReference type="ARBA" id="ARBA00010728"/>
    </source>
</evidence>